<name>A0A1J1IYC7_9DIPT</name>
<protein>
    <submittedName>
        <fullName evidence="1">CLUMA_CG018364, isoform A</fullName>
    </submittedName>
</protein>
<sequence>MSLIVVSQHKETEKEKKKKCEINLEKLSFDLFFSLNFSQSNFSQEFLFFYFDDCALREGFKIIVLLRDEMVLDEGSHCVNPHRTLWSGLLIRRK</sequence>
<evidence type="ECO:0000313" key="2">
    <source>
        <dbReference type="Proteomes" id="UP000183832"/>
    </source>
</evidence>
<dbReference type="EMBL" id="CVRI01000064">
    <property type="protein sequence ID" value="CRL05096.1"/>
    <property type="molecule type" value="Genomic_DNA"/>
</dbReference>
<gene>
    <name evidence="1" type="ORF">CLUMA_CG018364</name>
</gene>
<organism evidence="1 2">
    <name type="scientific">Clunio marinus</name>
    <dbReference type="NCBI Taxonomy" id="568069"/>
    <lineage>
        <taxon>Eukaryota</taxon>
        <taxon>Metazoa</taxon>
        <taxon>Ecdysozoa</taxon>
        <taxon>Arthropoda</taxon>
        <taxon>Hexapoda</taxon>
        <taxon>Insecta</taxon>
        <taxon>Pterygota</taxon>
        <taxon>Neoptera</taxon>
        <taxon>Endopterygota</taxon>
        <taxon>Diptera</taxon>
        <taxon>Nematocera</taxon>
        <taxon>Chironomoidea</taxon>
        <taxon>Chironomidae</taxon>
        <taxon>Clunio</taxon>
    </lineage>
</organism>
<evidence type="ECO:0000313" key="1">
    <source>
        <dbReference type="EMBL" id="CRL05096.1"/>
    </source>
</evidence>
<reference evidence="1 2" key="1">
    <citation type="submission" date="2015-04" db="EMBL/GenBank/DDBJ databases">
        <authorList>
            <person name="Syromyatnikov M.Y."/>
            <person name="Popov V.N."/>
        </authorList>
    </citation>
    <scope>NUCLEOTIDE SEQUENCE [LARGE SCALE GENOMIC DNA]</scope>
</reference>
<accession>A0A1J1IYC7</accession>
<dbReference type="AlphaFoldDB" id="A0A1J1IYC7"/>
<proteinExistence type="predicted"/>
<dbReference type="Proteomes" id="UP000183832">
    <property type="component" value="Unassembled WGS sequence"/>
</dbReference>
<keyword evidence="2" id="KW-1185">Reference proteome</keyword>